<dbReference type="Pfam" id="PF00041">
    <property type="entry name" value="fn3"/>
    <property type="match status" value="1"/>
</dbReference>
<dbReference type="Gene3D" id="2.60.40.10">
    <property type="entry name" value="Immunoglobulins"/>
    <property type="match status" value="3"/>
</dbReference>
<dbReference type="SMART" id="SM00409">
    <property type="entry name" value="IG"/>
    <property type="match status" value="2"/>
</dbReference>
<evidence type="ECO:0000256" key="3">
    <source>
        <dbReference type="SAM" id="MobiDB-lite"/>
    </source>
</evidence>
<keyword evidence="2" id="KW-0393">Immunoglobulin domain</keyword>
<dbReference type="SUPFAM" id="SSF48726">
    <property type="entry name" value="Immunoglobulin"/>
    <property type="match status" value="2"/>
</dbReference>
<dbReference type="CDD" id="cd00063">
    <property type="entry name" value="FN3"/>
    <property type="match status" value="1"/>
</dbReference>
<evidence type="ECO:0000313" key="5">
    <source>
        <dbReference type="EMBL" id="KAL3101412.1"/>
    </source>
</evidence>
<dbReference type="InterPro" id="IPR036179">
    <property type="entry name" value="Ig-like_dom_sf"/>
</dbReference>
<evidence type="ECO:0000313" key="6">
    <source>
        <dbReference type="Proteomes" id="UP001620626"/>
    </source>
</evidence>
<dbReference type="GO" id="GO:0030017">
    <property type="term" value="C:sarcomere"/>
    <property type="evidence" value="ECO:0007669"/>
    <property type="project" value="UniProtKB-ARBA"/>
</dbReference>
<evidence type="ECO:0000259" key="4">
    <source>
        <dbReference type="PROSITE" id="PS50853"/>
    </source>
</evidence>
<dbReference type="InterPro" id="IPR013098">
    <property type="entry name" value="Ig_I-set"/>
</dbReference>
<dbReference type="InterPro" id="IPR013783">
    <property type="entry name" value="Ig-like_fold"/>
</dbReference>
<sequence>MDFLRLFPSSSSSTLSATNKQSQNVPSQQLLFSAYRNLGLLCYSNGEPNKLHLVIVASAGLPSTAKKLEKPSNSSQPVKTLFKRITTVVLSTKLPKNAQFTNLLVNASGSRATLVGTRMIVVVELDTDFWHPPFDGPDSVDHLRPEYYAKSDLLHEGLFVRKFPPAVRCVRWFEPVLDFLEISGSTKMPRFFRLSSLLAVLFSDNVIRLYDVSSAVDRPLIQFDFNALLPDRTPDDSAASSGDKFGRGRTHSTLGFITQLVSFDFGPPQSVDGNRTALGSLLALDSNGQLYATLFPFNGIGPCAAPKGPLPLFGFSASSQHRLLCSALDLLHIRHPFGVQNFSLWAMASEDGLLTHFILPMVLSVGTLTLGGRIAANANVLSPSFELFAIDSVDIGKTICRHAPRDSKTTTTPMLKAISRLQKMEFCEHCAYLVVGQRDVFRVELTALADHLWHQCTIKSNANKTKAKGEVNRSSSNVQQLLMFADSGEAPIGTDVDDGIDENRQQKQRRDLLIAAECSFGTKMGRKSAFLATLASCLPSSSFSANLQHQQQQSTMQKGPKVAANFNKKPLLADDVRAFLAQHQAGSAAQQHLPRGRQIERKNEARKRLNSEGRSANRKGYTVAELRSKSLVAMPKHNAQPPRLPPKQLLCLEDLPKTTQNVFCPWCALSCKSHRSLSIHSRIHFVPAWLNHDDMLNLVVRAGQTAEWKVKFGGKPAPKVAWSKNQRPINPKTSEPIQVHTKTNDHTTLRIPAAVRADRGAFTLLVRNSKGMDTKTAHLTVLGKPSKPRVPLEVNDVTEYGCVLRWTAPEDDGGLPIDHYEVEKLEGGKWMPCAKVSDCVAQVKELKKGQQYQFRVKAVNKEGKSEELCTEHEIVTKNQYADPGKNPNGTDSVTVTERTASGSGRRRVGSTAADRPTQAAAAAACAAGEVDNNEKGRQDMVVVTKKMATILVLAEPAKYHFSVSSQLDKPVVRDFGRPLNKFVEKLYDQQVYEMDDVNLHCKTTDKRTPAQWFRNGTLISSMPGSKYQCQSLSGEHTMKISKIEMNEGDKYEIAVGGLRGACRITVLEAERKPVTWLDDEMY</sequence>
<comment type="caution">
    <text evidence="5">The sequence shown here is derived from an EMBL/GenBank/DDBJ whole genome shotgun (WGS) entry which is preliminary data.</text>
</comment>
<dbReference type="Pfam" id="PF07679">
    <property type="entry name" value="I-set"/>
    <property type="match status" value="2"/>
</dbReference>
<keyword evidence="1" id="KW-0677">Repeat</keyword>
<dbReference type="SUPFAM" id="SSF49265">
    <property type="entry name" value="Fibronectin type III"/>
    <property type="match status" value="1"/>
</dbReference>
<dbReference type="AlphaFoldDB" id="A0ABD2KF18"/>
<feature type="compositionally biased region" description="Polar residues" evidence="3">
    <location>
        <begin position="887"/>
        <end position="902"/>
    </location>
</feature>
<dbReference type="SMART" id="SM00060">
    <property type="entry name" value="FN3"/>
    <property type="match status" value="1"/>
</dbReference>
<dbReference type="EMBL" id="JBICBT010000781">
    <property type="protein sequence ID" value="KAL3101412.1"/>
    <property type="molecule type" value="Genomic_DNA"/>
</dbReference>
<accession>A0ABD2KF18</accession>
<protein>
    <recommendedName>
        <fullName evidence="4">Fibronectin type-III domain-containing protein</fullName>
    </recommendedName>
</protein>
<feature type="domain" description="Fibronectin type-III" evidence="4">
    <location>
        <begin position="788"/>
        <end position="879"/>
    </location>
</feature>
<gene>
    <name evidence="5" type="ORF">niasHT_025394</name>
</gene>
<proteinExistence type="predicted"/>
<feature type="region of interest" description="Disordered" evidence="3">
    <location>
        <begin position="878"/>
        <end position="916"/>
    </location>
</feature>
<dbReference type="FunFam" id="2.60.40.10:FF:000056">
    <property type="entry name" value="twitchin isoform X4"/>
    <property type="match status" value="1"/>
</dbReference>
<evidence type="ECO:0000256" key="1">
    <source>
        <dbReference type="ARBA" id="ARBA00022737"/>
    </source>
</evidence>
<dbReference type="Proteomes" id="UP001620626">
    <property type="component" value="Unassembled WGS sequence"/>
</dbReference>
<evidence type="ECO:0000256" key="2">
    <source>
        <dbReference type="ARBA" id="ARBA00023319"/>
    </source>
</evidence>
<dbReference type="InterPro" id="IPR003961">
    <property type="entry name" value="FN3_dom"/>
</dbReference>
<dbReference type="InterPro" id="IPR003599">
    <property type="entry name" value="Ig_sub"/>
</dbReference>
<dbReference type="FunFam" id="2.60.40.10:FF:000031">
    <property type="entry name" value="Myosin-binding protein C, slow type"/>
    <property type="match status" value="1"/>
</dbReference>
<dbReference type="PROSITE" id="PS50853">
    <property type="entry name" value="FN3"/>
    <property type="match status" value="1"/>
</dbReference>
<feature type="region of interest" description="Disordered" evidence="3">
    <location>
        <begin position="1"/>
        <end position="21"/>
    </location>
</feature>
<dbReference type="PANTHER" id="PTHR14340:SF9">
    <property type="entry name" value="FIBRONECTIN TYPE-III DOMAIN-CONTAINING PROTEIN"/>
    <property type="match status" value="1"/>
</dbReference>
<dbReference type="PROSITE" id="PS00028">
    <property type="entry name" value="ZINC_FINGER_C2H2_1"/>
    <property type="match status" value="1"/>
</dbReference>
<dbReference type="InterPro" id="IPR013087">
    <property type="entry name" value="Znf_C2H2_type"/>
</dbReference>
<dbReference type="InterPro" id="IPR036116">
    <property type="entry name" value="FN3_sf"/>
</dbReference>
<dbReference type="PANTHER" id="PTHR14340">
    <property type="entry name" value="MICROFIBRIL-ASSOCIATED GLYCOPROTEIN 3"/>
    <property type="match status" value="1"/>
</dbReference>
<name>A0ABD2KF18_9BILA</name>
<feature type="region of interest" description="Disordered" evidence="3">
    <location>
        <begin position="586"/>
        <end position="620"/>
    </location>
</feature>
<feature type="compositionally biased region" description="Basic and acidic residues" evidence="3">
    <location>
        <begin position="597"/>
        <end position="611"/>
    </location>
</feature>
<organism evidence="5 6">
    <name type="scientific">Heterodera trifolii</name>
    <dbReference type="NCBI Taxonomy" id="157864"/>
    <lineage>
        <taxon>Eukaryota</taxon>
        <taxon>Metazoa</taxon>
        <taxon>Ecdysozoa</taxon>
        <taxon>Nematoda</taxon>
        <taxon>Chromadorea</taxon>
        <taxon>Rhabditida</taxon>
        <taxon>Tylenchina</taxon>
        <taxon>Tylenchomorpha</taxon>
        <taxon>Tylenchoidea</taxon>
        <taxon>Heteroderidae</taxon>
        <taxon>Heteroderinae</taxon>
        <taxon>Heterodera</taxon>
    </lineage>
</organism>
<reference evidence="5 6" key="1">
    <citation type="submission" date="2024-10" db="EMBL/GenBank/DDBJ databases">
        <authorList>
            <person name="Kim D."/>
        </authorList>
    </citation>
    <scope>NUCLEOTIDE SEQUENCE [LARGE SCALE GENOMIC DNA]</scope>
    <source>
        <strain evidence="5">BH-2024</strain>
    </source>
</reference>
<keyword evidence="6" id="KW-1185">Reference proteome</keyword>